<evidence type="ECO:0000313" key="2">
    <source>
        <dbReference type="Proteomes" id="UP001448207"/>
    </source>
</evidence>
<accession>A0ABR3ALX1</accession>
<keyword evidence="2" id="KW-1185">Reference proteome</keyword>
<evidence type="ECO:0000313" key="1">
    <source>
        <dbReference type="EMBL" id="KAL0076829.1"/>
    </source>
</evidence>
<dbReference type="Proteomes" id="UP001448207">
    <property type="component" value="Unassembled WGS sequence"/>
</dbReference>
<dbReference type="EMBL" id="JBCLYO010000030">
    <property type="protein sequence ID" value="KAL0076829.1"/>
    <property type="molecule type" value="Genomic_DNA"/>
</dbReference>
<reference evidence="1 2" key="1">
    <citation type="submission" date="2024-04" db="EMBL/GenBank/DDBJ databases">
        <title>Symmetric and asymmetric DNA N6-adenine methylation regulates different biological responses in Mucorales.</title>
        <authorList>
            <consortium name="Lawrence Berkeley National Laboratory"/>
            <person name="Lax C."/>
            <person name="Mondo S.J."/>
            <person name="Osorio-Concepcion M."/>
            <person name="Muszewska A."/>
            <person name="Corrochano-Luque M."/>
            <person name="Gutierrez G."/>
            <person name="Riley R."/>
            <person name="Lipzen A."/>
            <person name="Guo J."/>
            <person name="Hundley H."/>
            <person name="Amirebrahimi M."/>
            <person name="Ng V."/>
            <person name="Lorenzo-Gutierrez D."/>
            <person name="Binder U."/>
            <person name="Yang J."/>
            <person name="Song Y."/>
            <person name="Canovas D."/>
            <person name="Navarro E."/>
            <person name="Freitag M."/>
            <person name="Gabaldon T."/>
            <person name="Grigoriev I.V."/>
            <person name="Corrochano L.M."/>
            <person name="Nicolas F.E."/>
            <person name="Garre V."/>
        </authorList>
    </citation>
    <scope>NUCLEOTIDE SEQUENCE [LARGE SCALE GENOMIC DNA]</scope>
    <source>
        <strain evidence="1 2">L51</strain>
    </source>
</reference>
<gene>
    <name evidence="1" type="ORF">J3Q64DRAFT_1647324</name>
</gene>
<comment type="caution">
    <text evidence="1">The sequence shown here is derived from an EMBL/GenBank/DDBJ whole genome shotgun (WGS) entry which is preliminary data.</text>
</comment>
<feature type="non-terminal residue" evidence="1">
    <location>
        <position position="1"/>
    </location>
</feature>
<proteinExistence type="predicted"/>
<protein>
    <submittedName>
        <fullName evidence="1">Uncharacterized protein</fullName>
    </submittedName>
</protein>
<organism evidence="1 2">
    <name type="scientific">Phycomyces blakesleeanus</name>
    <dbReference type="NCBI Taxonomy" id="4837"/>
    <lineage>
        <taxon>Eukaryota</taxon>
        <taxon>Fungi</taxon>
        <taxon>Fungi incertae sedis</taxon>
        <taxon>Mucoromycota</taxon>
        <taxon>Mucoromycotina</taxon>
        <taxon>Mucoromycetes</taxon>
        <taxon>Mucorales</taxon>
        <taxon>Phycomycetaceae</taxon>
        <taxon>Phycomyces</taxon>
    </lineage>
</organism>
<name>A0ABR3ALX1_PHYBL</name>
<sequence>LRSQRSTEERIKRMLTEHIFKPARMFKEGVSPRQLEDVFIEEGHRKAFMEISLILTAYPERYKFQKNSIYYDSKASPHNHFLAFFRMAQLLEHLGRGSFNCFPLRRSWSPGYMQIDTRILCQQLLRRTWSEGADKLELWGIVVDLDEKAFRD</sequence>